<comment type="caution">
    <text evidence="16">The sequence shown here is derived from an EMBL/GenBank/DDBJ whole genome shotgun (WGS) entry which is preliminary data.</text>
</comment>
<comment type="subcellular location">
    <subcellularLocation>
        <location evidence="1 11">Cell outer membrane</location>
        <topology evidence="1 11">Multi-pass membrane protein</topology>
    </subcellularLocation>
</comment>
<evidence type="ECO:0008006" key="18">
    <source>
        <dbReference type="Google" id="ProtNLM"/>
    </source>
</evidence>
<evidence type="ECO:0000256" key="1">
    <source>
        <dbReference type="ARBA" id="ARBA00004571"/>
    </source>
</evidence>
<accession>A0A2T5MCL3</accession>
<evidence type="ECO:0000259" key="14">
    <source>
        <dbReference type="Pfam" id="PF00593"/>
    </source>
</evidence>
<evidence type="ECO:0000256" key="3">
    <source>
        <dbReference type="ARBA" id="ARBA00022452"/>
    </source>
</evidence>
<keyword evidence="10 11" id="KW-0998">Cell outer membrane</keyword>
<feature type="compositionally biased region" description="Polar residues" evidence="13">
    <location>
        <begin position="54"/>
        <end position="64"/>
    </location>
</feature>
<proteinExistence type="inferred from homology"/>
<keyword evidence="17" id="KW-1185">Reference proteome</keyword>
<keyword evidence="9 11" id="KW-0472">Membrane</keyword>
<evidence type="ECO:0000256" key="5">
    <source>
        <dbReference type="ARBA" id="ARBA00022692"/>
    </source>
</evidence>
<dbReference type="GO" id="GO:0006826">
    <property type="term" value="P:iron ion transport"/>
    <property type="evidence" value="ECO:0007669"/>
    <property type="project" value="UniProtKB-KW"/>
</dbReference>
<evidence type="ECO:0000313" key="16">
    <source>
        <dbReference type="EMBL" id="PTU30316.1"/>
    </source>
</evidence>
<dbReference type="GO" id="GO:0009279">
    <property type="term" value="C:cell outer membrane"/>
    <property type="evidence" value="ECO:0007669"/>
    <property type="project" value="UniProtKB-SubCell"/>
</dbReference>
<organism evidence="16 17">
    <name type="scientific">Stenotrophobium rhamnosiphilum</name>
    <dbReference type="NCBI Taxonomy" id="2029166"/>
    <lineage>
        <taxon>Bacteria</taxon>
        <taxon>Pseudomonadati</taxon>
        <taxon>Pseudomonadota</taxon>
        <taxon>Gammaproteobacteria</taxon>
        <taxon>Nevskiales</taxon>
        <taxon>Nevskiaceae</taxon>
        <taxon>Stenotrophobium</taxon>
    </lineage>
</organism>
<keyword evidence="6" id="KW-0408">Iron</keyword>
<feature type="domain" description="TonB-dependent receptor-like beta-barrel" evidence="14">
    <location>
        <begin position="370"/>
        <end position="791"/>
    </location>
</feature>
<dbReference type="EMBL" id="QANS01000006">
    <property type="protein sequence ID" value="PTU30316.1"/>
    <property type="molecule type" value="Genomic_DNA"/>
</dbReference>
<evidence type="ECO:0000256" key="4">
    <source>
        <dbReference type="ARBA" id="ARBA00022496"/>
    </source>
</evidence>
<dbReference type="InterPro" id="IPR036942">
    <property type="entry name" value="Beta-barrel_TonB_sf"/>
</dbReference>
<dbReference type="PROSITE" id="PS52016">
    <property type="entry name" value="TONB_DEPENDENT_REC_3"/>
    <property type="match status" value="1"/>
</dbReference>
<evidence type="ECO:0000256" key="10">
    <source>
        <dbReference type="ARBA" id="ARBA00023237"/>
    </source>
</evidence>
<protein>
    <recommendedName>
        <fullName evidence="18">TonB-dependent receptor</fullName>
    </recommendedName>
</protein>
<dbReference type="InterPro" id="IPR039426">
    <property type="entry name" value="TonB-dep_rcpt-like"/>
</dbReference>
<dbReference type="PANTHER" id="PTHR32552:SF81">
    <property type="entry name" value="TONB-DEPENDENT OUTER MEMBRANE RECEPTOR"/>
    <property type="match status" value="1"/>
</dbReference>
<dbReference type="InterPro" id="IPR012910">
    <property type="entry name" value="Plug_dom"/>
</dbReference>
<name>A0A2T5MCL3_9GAMM</name>
<keyword evidence="4" id="KW-0410">Iron transport</keyword>
<reference evidence="16 17" key="1">
    <citation type="submission" date="2018-04" db="EMBL/GenBank/DDBJ databases">
        <title>Novel species isolated from glacier.</title>
        <authorList>
            <person name="Liu Q."/>
            <person name="Xin Y.-H."/>
        </authorList>
    </citation>
    <scope>NUCLEOTIDE SEQUENCE [LARGE SCALE GENOMIC DNA]</scope>
    <source>
        <strain evidence="16 17">GT1R17</strain>
    </source>
</reference>
<evidence type="ECO:0000259" key="15">
    <source>
        <dbReference type="Pfam" id="PF07715"/>
    </source>
</evidence>
<comment type="similarity">
    <text evidence="11 12">Belongs to the TonB-dependent receptor family.</text>
</comment>
<keyword evidence="8 12" id="KW-0798">TonB box</keyword>
<feature type="region of interest" description="Disordered" evidence="13">
    <location>
        <begin position="1"/>
        <end position="87"/>
    </location>
</feature>
<evidence type="ECO:0000256" key="11">
    <source>
        <dbReference type="PROSITE-ProRule" id="PRU01360"/>
    </source>
</evidence>
<dbReference type="SUPFAM" id="SSF56935">
    <property type="entry name" value="Porins"/>
    <property type="match status" value="1"/>
</dbReference>
<gene>
    <name evidence="16" type="ORF">CJD38_15330</name>
</gene>
<evidence type="ECO:0000256" key="12">
    <source>
        <dbReference type="RuleBase" id="RU003357"/>
    </source>
</evidence>
<dbReference type="AlphaFoldDB" id="A0A2T5MCL3"/>
<evidence type="ECO:0000256" key="13">
    <source>
        <dbReference type="SAM" id="MobiDB-lite"/>
    </source>
</evidence>
<keyword evidence="5 11" id="KW-0812">Transmembrane</keyword>
<feature type="compositionally biased region" description="Polar residues" evidence="13">
    <location>
        <begin position="1"/>
        <end position="20"/>
    </location>
</feature>
<evidence type="ECO:0000256" key="7">
    <source>
        <dbReference type="ARBA" id="ARBA00023065"/>
    </source>
</evidence>
<feature type="domain" description="TonB-dependent receptor plug" evidence="15">
    <location>
        <begin position="125"/>
        <end position="234"/>
    </location>
</feature>
<evidence type="ECO:0000256" key="9">
    <source>
        <dbReference type="ARBA" id="ARBA00023136"/>
    </source>
</evidence>
<sequence length="829" mass="88930">MSQADTSAATTEASPPSNTLADADFESLLGSSTDAAGASTEPSPGTAAVDLPQASETAADQTAFNPEMESGLTPSADKGTDANATYSPDPVAVEKVESNIALPDAKRSAQLEEIVVTATKREQSVRAIPVSISALDGKALETLNARQLDDIITMVPGVNLQSTVADKAQQISIRGVGPSDGANQTTGVLLDDVPLTDPYGTFAVADPDPYDMKNVSVLKGPQGTLFGASALNGAIRYEQNKPELETWTGRTFANWQSLKDGSSSPTFGLVLNAPIGDSAAFRVSGVYQKVPGFIDFDTPGRPYVKDGDAAKKWTGRALALWQPTEELSVNLSYMQQKRTTQELSFITNQNAEFVRKDAPTASPKAVEFKVATLDVRYAFDWATLVSQTSRQGKTSVQDINASYTLSEPLAAQGVDLDHAYQNVNAVGYMQELRLVSNDSEPWAWLGGVFYNKYRASIDSDIYFANTNVPALIPGLSGLLGNVTQAAFSARGLSLAEQKFDPLIATERALFGEVTRTLFDDWALTFGGRLYQSQVNGTGTTTGLLTTAFNQSVSVNKNLEVKGHGFSPKFSLSWQASDDLYFYTTASRGFQFGGVNLQPVSIPGIDGEPHPIFKSSTLWNYEIGTRTDWLDRTLRFDITAFHVDWADAQTFELTKSGLGGYVDNVGSVSSNGVEATFNYLTPVEGLSFSTSASYIIAKTNSTFNDAGGNSIAPGTDMPNSPRVQTSSVLSYKLPSDLWKASASVMHSYQGKAYNDLGHNHVIGNYHLLNFNLNVGRSDLPLAPSLSFGVTNLTNEKAIVGISAGPNAEGTIFPTSYSRPRMMSLRLDLAF</sequence>
<dbReference type="InterPro" id="IPR000531">
    <property type="entry name" value="Beta-barrel_TonB"/>
</dbReference>
<evidence type="ECO:0000256" key="8">
    <source>
        <dbReference type="ARBA" id="ARBA00023077"/>
    </source>
</evidence>
<keyword evidence="2 11" id="KW-0813">Transport</keyword>
<dbReference type="Pfam" id="PF00593">
    <property type="entry name" value="TonB_dep_Rec_b-barrel"/>
    <property type="match status" value="1"/>
</dbReference>
<keyword evidence="3 11" id="KW-1134">Transmembrane beta strand</keyword>
<dbReference type="PANTHER" id="PTHR32552">
    <property type="entry name" value="FERRICHROME IRON RECEPTOR-RELATED"/>
    <property type="match status" value="1"/>
</dbReference>
<dbReference type="Proteomes" id="UP000244248">
    <property type="component" value="Unassembled WGS sequence"/>
</dbReference>
<dbReference type="Gene3D" id="2.40.170.20">
    <property type="entry name" value="TonB-dependent receptor, beta-barrel domain"/>
    <property type="match status" value="1"/>
</dbReference>
<keyword evidence="7" id="KW-0406">Ion transport</keyword>
<dbReference type="Pfam" id="PF07715">
    <property type="entry name" value="Plug"/>
    <property type="match status" value="1"/>
</dbReference>
<evidence type="ECO:0000313" key="17">
    <source>
        <dbReference type="Proteomes" id="UP000244248"/>
    </source>
</evidence>
<evidence type="ECO:0000256" key="6">
    <source>
        <dbReference type="ARBA" id="ARBA00023004"/>
    </source>
</evidence>
<evidence type="ECO:0000256" key="2">
    <source>
        <dbReference type="ARBA" id="ARBA00022448"/>
    </source>
</evidence>